<keyword evidence="2" id="KW-0677">Repeat</keyword>
<reference evidence="8 9" key="1">
    <citation type="journal article" date="2017" name="Curr. Biol.">
        <title>Genome architecture and evolution of a unichromosomal asexual nematode.</title>
        <authorList>
            <person name="Fradin H."/>
            <person name="Zegar C."/>
            <person name="Gutwein M."/>
            <person name="Lucas J."/>
            <person name="Kovtun M."/>
            <person name="Corcoran D."/>
            <person name="Baugh L.R."/>
            <person name="Kiontke K."/>
            <person name="Gunsalus K."/>
            <person name="Fitch D.H."/>
            <person name="Piano F."/>
        </authorList>
    </citation>
    <scope>NUCLEOTIDE SEQUENCE [LARGE SCALE GENOMIC DNA]</scope>
    <source>
        <strain evidence="8">PF1309</strain>
    </source>
</reference>
<accession>A0A2A2KU93</accession>
<feature type="transmembrane region" description="Helical" evidence="7">
    <location>
        <begin position="192"/>
        <end position="213"/>
    </location>
</feature>
<dbReference type="AlphaFoldDB" id="A0A2A2KU93"/>
<evidence type="ECO:0000256" key="3">
    <source>
        <dbReference type="ARBA" id="ARBA00023043"/>
    </source>
</evidence>
<name>A0A2A2KU93_9BILA</name>
<feature type="transmembrane region" description="Helical" evidence="7">
    <location>
        <begin position="95"/>
        <end position="116"/>
    </location>
</feature>
<dbReference type="OrthoDB" id="1661883at2759"/>
<keyword evidence="7" id="KW-0472">Membrane</keyword>
<evidence type="ECO:0000313" key="9">
    <source>
        <dbReference type="Proteomes" id="UP000218231"/>
    </source>
</evidence>
<dbReference type="Proteomes" id="UP000218231">
    <property type="component" value="Unassembled WGS sequence"/>
</dbReference>
<evidence type="ECO:0000256" key="7">
    <source>
        <dbReference type="SAM" id="Phobius"/>
    </source>
</evidence>
<proteinExistence type="predicted"/>
<evidence type="ECO:0000256" key="2">
    <source>
        <dbReference type="ARBA" id="ARBA00022737"/>
    </source>
</evidence>
<evidence type="ECO:0000256" key="4">
    <source>
        <dbReference type="ARBA" id="ARBA00023065"/>
    </source>
</evidence>
<keyword evidence="9" id="KW-1185">Reference proteome</keyword>
<evidence type="ECO:0000256" key="1">
    <source>
        <dbReference type="ARBA" id="ARBA00022448"/>
    </source>
</evidence>
<dbReference type="STRING" id="2018661.A0A2A2KU93"/>
<dbReference type="GO" id="GO:1902495">
    <property type="term" value="C:transmembrane transporter complex"/>
    <property type="evidence" value="ECO:0007669"/>
    <property type="project" value="TreeGrafter"/>
</dbReference>
<evidence type="ECO:0000256" key="6">
    <source>
        <dbReference type="ARBA" id="ARBA00023303"/>
    </source>
</evidence>
<gene>
    <name evidence="8" type="ORF">WR25_02542</name>
</gene>
<dbReference type="GO" id="GO:0034220">
    <property type="term" value="P:monoatomic ion transmembrane transport"/>
    <property type="evidence" value="ECO:0007669"/>
    <property type="project" value="UniProtKB-KW"/>
</dbReference>
<protein>
    <recommendedName>
        <fullName evidence="10">Ion transport domain-containing protein</fullName>
    </recommendedName>
</protein>
<comment type="caution">
    <text evidence="8">The sequence shown here is derived from an EMBL/GenBank/DDBJ whole genome shotgun (WGS) entry which is preliminary data.</text>
</comment>
<feature type="transmembrane region" description="Helical" evidence="7">
    <location>
        <begin position="122"/>
        <end position="140"/>
    </location>
</feature>
<dbReference type="InterPro" id="IPR052076">
    <property type="entry name" value="TRP_cation_channel"/>
</dbReference>
<evidence type="ECO:0000256" key="5">
    <source>
        <dbReference type="ARBA" id="ARBA00023180"/>
    </source>
</evidence>
<dbReference type="PANTHER" id="PTHR47143">
    <property type="entry name" value="TRANSIENT RECEPTOR POTENTIAL CATION CHANNEL PROTEIN PAINLESS"/>
    <property type="match status" value="1"/>
</dbReference>
<evidence type="ECO:0000313" key="8">
    <source>
        <dbReference type="EMBL" id="PAV77502.1"/>
    </source>
</evidence>
<dbReference type="EMBL" id="LIAE01007695">
    <property type="protein sequence ID" value="PAV77502.1"/>
    <property type="molecule type" value="Genomic_DNA"/>
</dbReference>
<keyword evidence="1" id="KW-0813">Transport</keyword>
<keyword evidence="6" id="KW-0407">Ion channel</keyword>
<keyword evidence="5" id="KW-0325">Glycoprotein</keyword>
<keyword evidence="4" id="KW-0406">Ion transport</keyword>
<evidence type="ECO:0008006" key="10">
    <source>
        <dbReference type="Google" id="ProtNLM"/>
    </source>
</evidence>
<sequence>MTDLKDQEGIPLSNMPGGSTDLTLEFCHARSRVQHLDQEERMIFYFDYRKDSTSESSGECIDWRSLRRLKVQNKWGVLRHPYILNYINERLIDCAIFYTMHIIAFFLFLLLLSWHIFSRTIFKDWLVTIFVAVFSIFMLTKGSVKARISRSVSFWFVVAYVFNLLTYAATLAYVWLPTIFSFDDYHQQVKNIVLWFLPIIAIISAWMNFLYILRKSPYGIYIFMMVRILRSFGHIATIWIPTLIAFSFAFHLIMRDSGIEPWIKVDNDPNSTFVEKLFVILQAVTKTSTMMIGEVDANDILGTKQWIPSILVLAFEIITVILLMNLMVSLAVGDVSDLRNSAQDKLLRIKVNYIIEALQLSENIDISLCRLHEKQTNNILVVDSTGHYYTTHGTLPDFSATASRPKSPYADILDEYSNRSYQLTFVDPGMRVRVAPLIGRNRGVLFKNISARLIETAESGIAELTGPNTSQAPYEEPSYCLQFKQWIIGFDMKAFLDL</sequence>
<feature type="transmembrane region" description="Helical" evidence="7">
    <location>
        <begin position="306"/>
        <end position="332"/>
    </location>
</feature>
<feature type="transmembrane region" description="Helical" evidence="7">
    <location>
        <begin position="234"/>
        <end position="254"/>
    </location>
</feature>
<keyword evidence="7" id="KW-0812">Transmembrane</keyword>
<organism evidence="8 9">
    <name type="scientific">Diploscapter pachys</name>
    <dbReference type="NCBI Taxonomy" id="2018661"/>
    <lineage>
        <taxon>Eukaryota</taxon>
        <taxon>Metazoa</taxon>
        <taxon>Ecdysozoa</taxon>
        <taxon>Nematoda</taxon>
        <taxon>Chromadorea</taxon>
        <taxon>Rhabditida</taxon>
        <taxon>Rhabditina</taxon>
        <taxon>Rhabditomorpha</taxon>
        <taxon>Rhabditoidea</taxon>
        <taxon>Rhabditidae</taxon>
        <taxon>Diploscapter</taxon>
    </lineage>
</organism>
<feature type="transmembrane region" description="Helical" evidence="7">
    <location>
        <begin position="152"/>
        <end position="176"/>
    </location>
</feature>
<keyword evidence="7" id="KW-1133">Transmembrane helix</keyword>
<keyword evidence="3" id="KW-0040">ANK repeat</keyword>
<dbReference type="GO" id="GO:0022857">
    <property type="term" value="F:transmembrane transporter activity"/>
    <property type="evidence" value="ECO:0007669"/>
    <property type="project" value="TreeGrafter"/>
</dbReference>
<dbReference type="PANTHER" id="PTHR47143:SF1">
    <property type="entry name" value="ION_TRANS DOMAIN-CONTAINING PROTEIN"/>
    <property type="match status" value="1"/>
</dbReference>